<dbReference type="Gene3D" id="2.70.130.10">
    <property type="entry name" value="Mannose-6-phosphate receptor binding domain"/>
    <property type="match status" value="1"/>
</dbReference>
<protein>
    <submittedName>
        <fullName evidence="10">M6PR</fullName>
    </submittedName>
</protein>
<evidence type="ECO:0000256" key="5">
    <source>
        <dbReference type="ARBA" id="ARBA00022989"/>
    </source>
</evidence>
<dbReference type="GO" id="GO:0005768">
    <property type="term" value="C:endosome"/>
    <property type="evidence" value="ECO:0007669"/>
    <property type="project" value="InterPro"/>
</dbReference>
<keyword evidence="2" id="KW-0813">Transport</keyword>
<dbReference type="GO" id="GO:0006622">
    <property type="term" value="P:protein targeting to lysosome"/>
    <property type="evidence" value="ECO:0007669"/>
    <property type="project" value="InterPro"/>
</dbReference>
<dbReference type="InterPro" id="IPR028927">
    <property type="entry name" value="Man-6-P_rcpt"/>
</dbReference>
<keyword evidence="8" id="KW-0325">Glycoprotein</keyword>
<keyword evidence="6" id="KW-0472">Membrane</keyword>
<evidence type="ECO:0000256" key="3">
    <source>
        <dbReference type="ARBA" id="ARBA00022692"/>
    </source>
</evidence>
<dbReference type="SUPFAM" id="SSF50911">
    <property type="entry name" value="Mannose 6-phosphate receptor domain"/>
    <property type="match status" value="1"/>
</dbReference>
<dbReference type="PANTHER" id="PTHR15071">
    <property type="entry name" value="MANNOSE-6-PHOSPHATE RECEPTOR FAMILY MEMBER"/>
    <property type="match status" value="1"/>
</dbReference>
<proteinExistence type="predicted"/>
<feature type="domain" description="MRH" evidence="9">
    <location>
        <begin position="1"/>
        <end position="137"/>
    </location>
</feature>
<dbReference type="PROSITE" id="PS51914">
    <property type="entry name" value="MRH"/>
    <property type="match status" value="1"/>
</dbReference>
<dbReference type="InterPro" id="IPR000296">
    <property type="entry name" value="Man-6-P_rcpt_cation_dep"/>
</dbReference>
<evidence type="ECO:0000256" key="8">
    <source>
        <dbReference type="ARBA" id="ARBA00023180"/>
    </source>
</evidence>
<dbReference type="GO" id="GO:0005802">
    <property type="term" value="C:trans-Golgi network"/>
    <property type="evidence" value="ECO:0007669"/>
    <property type="project" value="TreeGrafter"/>
</dbReference>
<keyword evidence="5" id="KW-1133">Transmembrane helix</keyword>
<gene>
    <name evidence="10" type="ORF">MEDL_67129</name>
</gene>
<dbReference type="InterPro" id="IPR009011">
    <property type="entry name" value="Man6P_isomerase_rcpt-bd_dom_sf"/>
</dbReference>
<dbReference type="AlphaFoldDB" id="A0A8S3VDR8"/>
<evidence type="ECO:0000259" key="9">
    <source>
        <dbReference type="PROSITE" id="PS51914"/>
    </source>
</evidence>
<keyword evidence="4" id="KW-0732">Signal</keyword>
<comment type="subcellular location">
    <subcellularLocation>
        <location evidence="1">Endomembrane system</location>
    </subcellularLocation>
</comment>
<dbReference type="EMBL" id="CAJPWZ010003283">
    <property type="protein sequence ID" value="CAG2255737.1"/>
    <property type="molecule type" value="Genomic_DNA"/>
</dbReference>
<dbReference type="OrthoDB" id="29460at2759"/>
<evidence type="ECO:0000256" key="7">
    <source>
        <dbReference type="ARBA" id="ARBA00023157"/>
    </source>
</evidence>
<dbReference type="GO" id="GO:0019904">
    <property type="term" value="F:protein domain specific binding"/>
    <property type="evidence" value="ECO:0007669"/>
    <property type="project" value="InterPro"/>
</dbReference>
<evidence type="ECO:0000313" key="11">
    <source>
        <dbReference type="Proteomes" id="UP000683360"/>
    </source>
</evidence>
<reference evidence="10" key="1">
    <citation type="submission" date="2021-03" db="EMBL/GenBank/DDBJ databases">
        <authorList>
            <person name="Bekaert M."/>
        </authorList>
    </citation>
    <scope>NUCLEOTIDE SEQUENCE</scope>
</reference>
<evidence type="ECO:0000256" key="2">
    <source>
        <dbReference type="ARBA" id="ARBA00022448"/>
    </source>
</evidence>
<keyword evidence="3" id="KW-0812">Transmembrane</keyword>
<keyword evidence="7" id="KW-1015">Disulfide bond</keyword>
<dbReference type="Pfam" id="PF02157">
    <property type="entry name" value="Man-6-P_recep"/>
    <property type="match status" value="1"/>
</dbReference>
<dbReference type="PANTHER" id="PTHR15071:SF29">
    <property type="entry name" value="CATION-DEPENDENT MANNOSE-6-PHOSPHATE RECEPTOR"/>
    <property type="match status" value="1"/>
</dbReference>
<dbReference type="PRINTS" id="PR00715">
    <property type="entry name" value="MAN6PRECEPTR"/>
</dbReference>
<dbReference type="Proteomes" id="UP000683360">
    <property type="component" value="Unassembled WGS sequence"/>
</dbReference>
<evidence type="ECO:0000313" key="10">
    <source>
        <dbReference type="EMBL" id="CAG2255737.1"/>
    </source>
</evidence>
<evidence type="ECO:0000256" key="1">
    <source>
        <dbReference type="ARBA" id="ARBA00004308"/>
    </source>
</evidence>
<evidence type="ECO:0000256" key="6">
    <source>
        <dbReference type="ARBA" id="ARBA00023136"/>
    </source>
</evidence>
<accession>A0A8S3VDR8</accession>
<sequence length="166" mass="19511">MHKRLQPLLGKVFQTKDNKENVYSYDIGICVNADPQKKFGENVGVVLKDKDHRHWIIGYYNNSQLIEGTDWLILEYLDGEPYRTHCAQESRKAKIMIKCDRNVKPGEETVKIIREETDRTQDCYYLFEISTPYICIKEPYYHVFSGSQRLLYVSFIIPGIMHIKSV</sequence>
<evidence type="ECO:0000256" key="4">
    <source>
        <dbReference type="ARBA" id="ARBA00022729"/>
    </source>
</evidence>
<comment type="caution">
    <text evidence="10">The sequence shown here is derived from an EMBL/GenBank/DDBJ whole genome shotgun (WGS) entry which is preliminary data.</text>
</comment>
<name>A0A8S3VDR8_MYTED</name>
<organism evidence="10 11">
    <name type="scientific">Mytilus edulis</name>
    <name type="common">Blue mussel</name>
    <dbReference type="NCBI Taxonomy" id="6550"/>
    <lineage>
        <taxon>Eukaryota</taxon>
        <taxon>Metazoa</taxon>
        <taxon>Spiralia</taxon>
        <taxon>Lophotrochozoa</taxon>
        <taxon>Mollusca</taxon>
        <taxon>Bivalvia</taxon>
        <taxon>Autobranchia</taxon>
        <taxon>Pteriomorphia</taxon>
        <taxon>Mytilida</taxon>
        <taxon>Mytiloidea</taxon>
        <taxon>Mytilidae</taxon>
        <taxon>Mytilinae</taxon>
        <taxon>Mytilus</taxon>
    </lineage>
</organism>
<dbReference type="InterPro" id="IPR044865">
    <property type="entry name" value="MRH_dom"/>
</dbReference>
<keyword evidence="11" id="KW-1185">Reference proteome</keyword>